<evidence type="ECO:0000256" key="3">
    <source>
        <dbReference type="ARBA" id="ARBA00022737"/>
    </source>
</evidence>
<dbReference type="Pfam" id="PF00084">
    <property type="entry name" value="Sushi"/>
    <property type="match status" value="10"/>
</dbReference>
<protein>
    <submittedName>
        <fullName evidence="11">Uncharacterized protein</fullName>
    </submittedName>
</protein>
<evidence type="ECO:0000256" key="2">
    <source>
        <dbReference type="ARBA" id="ARBA00022729"/>
    </source>
</evidence>
<dbReference type="SUPFAM" id="SSF57535">
    <property type="entry name" value="Complement control module/SCR domain"/>
    <property type="match status" value="10"/>
</dbReference>
<dbReference type="InterPro" id="IPR001304">
    <property type="entry name" value="C-type_lectin-like"/>
</dbReference>
<feature type="disulfide bond" evidence="6">
    <location>
        <begin position="452"/>
        <end position="479"/>
    </location>
</feature>
<dbReference type="CDD" id="cd00033">
    <property type="entry name" value="CCP"/>
    <property type="match status" value="10"/>
</dbReference>
<dbReference type="InterPro" id="IPR018378">
    <property type="entry name" value="C-type_lectin_CS"/>
</dbReference>
<dbReference type="InterPro" id="IPR016186">
    <property type="entry name" value="C-type_lectin-like/link_sf"/>
</dbReference>
<feature type="disulfide bond" evidence="6">
    <location>
        <begin position="755"/>
        <end position="782"/>
    </location>
</feature>
<dbReference type="PROSITE" id="PS00615">
    <property type="entry name" value="C_TYPE_LECTIN_1"/>
    <property type="match status" value="1"/>
</dbReference>
<dbReference type="PANTHER" id="PTHR46393:SF7">
    <property type="entry name" value="COMPLEMENT C2"/>
    <property type="match status" value="1"/>
</dbReference>
<dbReference type="Gene3D" id="2.10.70.10">
    <property type="entry name" value="Complement Module, domain 1"/>
    <property type="match status" value="10"/>
</dbReference>
<evidence type="ECO:0000259" key="9">
    <source>
        <dbReference type="PROSITE" id="PS50041"/>
    </source>
</evidence>
<feature type="disulfide bond" evidence="6">
    <location>
        <begin position="570"/>
        <end position="597"/>
    </location>
</feature>
<dbReference type="PROSITE" id="PS50041">
    <property type="entry name" value="C_TYPE_LECTIN_2"/>
    <property type="match status" value="1"/>
</dbReference>
<feature type="domain" description="Sushi" evidence="10">
    <location>
        <begin position="421"/>
        <end position="481"/>
    </location>
</feature>
<keyword evidence="2" id="KW-0732">Signal</keyword>
<feature type="disulfide bond" evidence="6">
    <location>
        <begin position="510"/>
        <end position="537"/>
    </location>
</feature>
<feature type="disulfide bond" evidence="6">
    <location>
        <begin position="874"/>
        <end position="901"/>
    </location>
</feature>
<feature type="domain" description="Sushi" evidence="10">
    <location>
        <begin position="845"/>
        <end position="903"/>
    </location>
</feature>
<gene>
    <name evidence="11" type="ORF">OSB1V03_LOCUS4650</name>
</gene>
<evidence type="ECO:0000256" key="8">
    <source>
        <dbReference type="SAM" id="Phobius"/>
    </source>
</evidence>
<feature type="disulfide bond" evidence="6">
    <location>
        <begin position="906"/>
        <end position="949"/>
    </location>
</feature>
<keyword evidence="12" id="KW-1185">Reference proteome</keyword>
<keyword evidence="1 6" id="KW-0768">Sushi</keyword>
<feature type="disulfide bond" evidence="6">
    <location>
        <begin position="815"/>
        <end position="842"/>
    </location>
</feature>
<dbReference type="EMBL" id="OC856743">
    <property type="protein sequence ID" value="CAD7624204.1"/>
    <property type="molecule type" value="Genomic_DNA"/>
</dbReference>
<dbReference type="PANTHER" id="PTHR46393">
    <property type="entry name" value="SUSHI DOMAIN-CONTAINING PROTEIN"/>
    <property type="match status" value="1"/>
</dbReference>
<feature type="domain" description="Sushi" evidence="10">
    <location>
        <begin position="540"/>
        <end position="599"/>
    </location>
</feature>
<evidence type="ECO:0000313" key="11">
    <source>
        <dbReference type="EMBL" id="CAD7624204.1"/>
    </source>
</evidence>
<feature type="domain" description="C-type lectin" evidence="9">
    <location>
        <begin position="205"/>
        <end position="329"/>
    </location>
</feature>
<accession>A0A7R9KJ38</accession>
<keyword evidence="8" id="KW-1133">Transmembrane helix</keyword>
<feature type="transmembrane region" description="Helical" evidence="8">
    <location>
        <begin position="993"/>
        <end position="1017"/>
    </location>
</feature>
<feature type="non-terminal residue" evidence="11">
    <location>
        <position position="1148"/>
    </location>
</feature>
<feature type="disulfide bond" evidence="6">
    <location>
        <begin position="370"/>
        <end position="397"/>
    </location>
</feature>
<feature type="compositionally biased region" description="Polar residues" evidence="7">
    <location>
        <begin position="76"/>
        <end position="90"/>
    </location>
</feature>
<evidence type="ECO:0000256" key="1">
    <source>
        <dbReference type="ARBA" id="ARBA00022659"/>
    </source>
</evidence>
<dbReference type="InterPro" id="IPR035976">
    <property type="entry name" value="Sushi/SCR/CCP_sf"/>
</dbReference>
<evidence type="ECO:0000313" key="12">
    <source>
        <dbReference type="Proteomes" id="UP000759131"/>
    </source>
</evidence>
<feature type="disulfide bond" evidence="6">
    <location>
        <begin position="423"/>
        <end position="466"/>
    </location>
</feature>
<dbReference type="PROSITE" id="PS50923">
    <property type="entry name" value="SUSHI"/>
    <property type="match status" value="10"/>
</dbReference>
<dbReference type="SMART" id="SM00034">
    <property type="entry name" value="CLECT"/>
    <property type="match status" value="1"/>
</dbReference>
<keyword evidence="4 6" id="KW-1015">Disulfide bond</keyword>
<keyword evidence="3" id="KW-0677">Repeat</keyword>
<feature type="region of interest" description="Disordered" evidence="7">
    <location>
        <begin position="74"/>
        <end position="94"/>
    </location>
</feature>
<evidence type="ECO:0000256" key="6">
    <source>
        <dbReference type="PROSITE-ProRule" id="PRU00302"/>
    </source>
</evidence>
<dbReference type="Pfam" id="PF00059">
    <property type="entry name" value="Lectin_C"/>
    <property type="match status" value="1"/>
</dbReference>
<keyword evidence="8" id="KW-0812">Transmembrane</keyword>
<dbReference type="Gene3D" id="3.10.100.10">
    <property type="entry name" value="Mannose-Binding Protein A, subunit A"/>
    <property type="match status" value="1"/>
</dbReference>
<feature type="domain" description="Sushi" evidence="10">
    <location>
        <begin position="600"/>
        <end position="658"/>
    </location>
</feature>
<evidence type="ECO:0000256" key="4">
    <source>
        <dbReference type="ARBA" id="ARBA00023157"/>
    </source>
</evidence>
<name>A0A7R9KJ38_9ACAR</name>
<sequence length="1148" mass="125778">ANPLPRPSNSNSTLVTTAINAEKIVQKTENGKTSDDLLGLDMNSTANARPDDDSFGLFVSSLPSKETNCEIKAESKATSNEESDFFNQKAPTDDKKVMSKESILSLYGSAPPPSLPPTQQPIGSQSTQFNGLNSSLFMGQFGPNSQPMASQTPNPMFVSQNTGIDPLQAPMGQTSNLMSQSNFPLTTNPFLANTSKGSNFGQQTVQQVCYLPIRCCGSFNDAESYCKARGGLVVNSVVEVSHNFLFYELERIKPKLKSKLVWLGARREPQPHNGPSFHRSRTQVWNWVNGQPVNTFLWAEDQPNNYNGQQNCIVLDGGRKWLWNDVTCDLDYLSWICQYRPSNCGSPDKNENTTIIDKDYRVGQTVSYQCPVGSRLDGSAQRLCQSNGFWQHSAPTCQYVNCGSLPHIPHGRHSAPTCQYVNCGSLPHIPHGRVEFVNNSRTTFNASARYSCDENYTLVGNNTRVCEGNSTWSGIEPKCLYSWCPVLTFIHNGAINITNRTENGLATYTCHKGHILVGNSTRKCQLGGKWTDEEPVCKFIDCGVPLEVRNSKFRLLNGTTYYNSVVKYECDNNYTIDGHELRNCTELANWSGVEPNCKLIDCGKPVVPPGVRLLSDSFTVHSEIKYECESGHKLVDGVQRHRCQSDGKWSATIPVCTAVECGRVQTILKGEVIYVNSTTYLNSQLVYACSSGYKLVGTKTRVCGEDSRWSASTPKCEEIRCVSPEVPKNSSVVYSGNDRSTSDSFKVGSTVQYRCSLGHIVQGQSLRTCESNGLWSGGPPICVYIDCGLPFPVSHGKWLLNSNTTYYGSTVEYVCDQNFKLNGPGRRICLENGTWSSVPPICDVVTCNKPETKDDKTIVEANSFSVGAKAYYSCIYGLELVGEEMRTCQPTGHWTGDMPYCRLVDCGRPPVIPNGRGYLVNGTTLFGSIVEYHCLPEFKLIGDSQQRKCLATGDWSGTIPRCLELAIANEIENNIDGQSDEHSFDANFESSKAIGIGIAVGAGALLILIIIVAVICLKAKKPQPVKNTENVEVNRQPDKDTATVMSYSRLSLETEAAAAAAANNLPHNGAIRHHPNGLVTFSPPSGHQNQPLYANTTAFRNNNGNTVSVAIRSTQPQTNSRFASINSNGNGTHGGHGGHALHMQSHNV</sequence>
<dbReference type="AlphaFoldDB" id="A0A7R9KJ38"/>
<feature type="domain" description="Sushi" evidence="10">
    <location>
        <begin position="785"/>
        <end position="844"/>
    </location>
</feature>
<proteinExistence type="predicted"/>
<keyword evidence="8" id="KW-0472">Membrane</keyword>
<dbReference type="InterPro" id="IPR016187">
    <property type="entry name" value="CTDL_fold"/>
</dbReference>
<dbReference type="OrthoDB" id="406096at2759"/>
<dbReference type="SUPFAM" id="SSF56436">
    <property type="entry name" value="C-type lectin-like"/>
    <property type="match status" value="1"/>
</dbReference>
<dbReference type="CDD" id="cd00037">
    <property type="entry name" value="CLECT"/>
    <property type="match status" value="1"/>
</dbReference>
<comment type="caution">
    <text evidence="6">Lacks conserved residue(s) required for the propagation of feature annotation.</text>
</comment>
<reference evidence="11" key="1">
    <citation type="submission" date="2020-11" db="EMBL/GenBank/DDBJ databases">
        <authorList>
            <person name="Tran Van P."/>
        </authorList>
    </citation>
    <scope>NUCLEOTIDE SEQUENCE</scope>
</reference>
<feature type="domain" description="Sushi" evidence="10">
    <location>
        <begin position="719"/>
        <end position="784"/>
    </location>
</feature>
<feature type="domain" description="Sushi" evidence="10">
    <location>
        <begin position="482"/>
        <end position="539"/>
    </location>
</feature>
<dbReference type="InterPro" id="IPR000436">
    <property type="entry name" value="Sushi_SCR_CCP_dom"/>
</dbReference>
<evidence type="ECO:0000259" key="10">
    <source>
        <dbReference type="PROSITE" id="PS50923"/>
    </source>
</evidence>
<feature type="domain" description="Sushi" evidence="10">
    <location>
        <begin position="904"/>
        <end position="964"/>
    </location>
</feature>
<feature type="region of interest" description="Disordered" evidence="7">
    <location>
        <begin position="1128"/>
        <end position="1148"/>
    </location>
</feature>
<evidence type="ECO:0000256" key="5">
    <source>
        <dbReference type="ARBA" id="ARBA00023180"/>
    </source>
</evidence>
<organism evidence="11">
    <name type="scientific">Medioppia subpectinata</name>
    <dbReference type="NCBI Taxonomy" id="1979941"/>
    <lineage>
        <taxon>Eukaryota</taxon>
        <taxon>Metazoa</taxon>
        <taxon>Ecdysozoa</taxon>
        <taxon>Arthropoda</taxon>
        <taxon>Chelicerata</taxon>
        <taxon>Arachnida</taxon>
        <taxon>Acari</taxon>
        <taxon>Acariformes</taxon>
        <taxon>Sarcoptiformes</taxon>
        <taxon>Oribatida</taxon>
        <taxon>Brachypylina</taxon>
        <taxon>Oppioidea</taxon>
        <taxon>Oppiidae</taxon>
        <taxon>Medioppia</taxon>
    </lineage>
</organism>
<dbReference type="EMBL" id="CAJPIZ010002168">
    <property type="protein sequence ID" value="CAG2104634.1"/>
    <property type="molecule type" value="Genomic_DNA"/>
</dbReference>
<dbReference type="Proteomes" id="UP000759131">
    <property type="component" value="Unassembled WGS sequence"/>
</dbReference>
<feature type="domain" description="Sushi" evidence="10">
    <location>
        <begin position="342"/>
        <end position="399"/>
    </location>
</feature>
<dbReference type="SMART" id="SM00032">
    <property type="entry name" value="CCP"/>
    <property type="match status" value="10"/>
</dbReference>
<feature type="domain" description="Sushi" evidence="10">
    <location>
        <begin position="659"/>
        <end position="718"/>
    </location>
</feature>
<evidence type="ECO:0000256" key="7">
    <source>
        <dbReference type="SAM" id="MobiDB-lite"/>
    </source>
</evidence>
<feature type="disulfide bond" evidence="6">
    <location>
        <begin position="689"/>
        <end position="716"/>
    </location>
</feature>
<keyword evidence="5" id="KW-0325">Glycoprotein</keyword>